<keyword evidence="1" id="KW-0812">Transmembrane</keyword>
<keyword evidence="3" id="KW-1185">Reference proteome</keyword>
<keyword evidence="1" id="KW-0472">Membrane</keyword>
<proteinExistence type="predicted"/>
<accession>A0A202E536</accession>
<name>A0A202E536_9EURY</name>
<feature type="transmembrane region" description="Helical" evidence="1">
    <location>
        <begin position="37"/>
        <end position="61"/>
    </location>
</feature>
<dbReference type="EMBL" id="MWPH01000003">
    <property type="protein sequence ID" value="OVE83365.1"/>
    <property type="molecule type" value="Genomic_DNA"/>
</dbReference>
<reference evidence="2 3" key="1">
    <citation type="submission" date="2017-02" db="EMBL/GenBank/DDBJ databases">
        <title>Natronthermophilus aegyptiacus gen. nov.,sp. nov., an aerobic, extremely halophilic alkalithermophilic archaeon isolated from the athalassohaline Wadi An Natrun, Egypt.</title>
        <authorList>
            <person name="Zhao B."/>
        </authorList>
    </citation>
    <scope>NUCLEOTIDE SEQUENCE [LARGE SCALE GENOMIC DNA]</scope>
    <source>
        <strain evidence="2 3">CGMCC 1.3597</strain>
    </source>
</reference>
<feature type="transmembrane region" description="Helical" evidence="1">
    <location>
        <begin position="82"/>
        <end position="100"/>
    </location>
</feature>
<organism evidence="2 3">
    <name type="scientific">Natronolimnobius baerhuensis</name>
    <dbReference type="NCBI Taxonomy" id="253108"/>
    <lineage>
        <taxon>Archaea</taxon>
        <taxon>Methanobacteriati</taxon>
        <taxon>Methanobacteriota</taxon>
        <taxon>Stenosarchaea group</taxon>
        <taxon>Halobacteria</taxon>
        <taxon>Halobacteriales</taxon>
        <taxon>Natrialbaceae</taxon>
        <taxon>Natronolimnobius</taxon>
    </lineage>
</organism>
<dbReference type="OrthoDB" id="386557at2157"/>
<evidence type="ECO:0000313" key="3">
    <source>
        <dbReference type="Proteomes" id="UP000196084"/>
    </source>
</evidence>
<feature type="transmembrane region" description="Helical" evidence="1">
    <location>
        <begin position="120"/>
        <end position="142"/>
    </location>
</feature>
<dbReference type="AlphaFoldDB" id="A0A202E536"/>
<evidence type="ECO:0000313" key="2">
    <source>
        <dbReference type="EMBL" id="OVE83365.1"/>
    </source>
</evidence>
<feature type="transmembrane region" description="Helical" evidence="1">
    <location>
        <begin position="154"/>
        <end position="175"/>
    </location>
</feature>
<dbReference type="Proteomes" id="UP000196084">
    <property type="component" value="Unassembled WGS sequence"/>
</dbReference>
<gene>
    <name evidence="2" type="ORF">B2G88_12945</name>
</gene>
<sequence length="185" mass="19036">MDVRPTAVLALVLAYPTTFVLLTGEHSCGPVCLEPTAAGVAGLGGVVLASVAVAAVSSAVFALESRCAGKPFLEQLLCPNSVALAAIWGLFGGFLVALLVESAGLLEGEPVVLFASMVVYPFVWLLYGLTGPISLLVGLVGVEPGVEMTMIVRAVILGLGFALSLCWQLSVVGLGRWTTNQPTAH</sequence>
<comment type="caution">
    <text evidence="2">The sequence shown here is derived from an EMBL/GenBank/DDBJ whole genome shotgun (WGS) entry which is preliminary data.</text>
</comment>
<keyword evidence="1" id="KW-1133">Transmembrane helix</keyword>
<dbReference type="RefSeq" id="WP_087715006.1">
    <property type="nucleotide sequence ID" value="NZ_MWPH01000003.1"/>
</dbReference>
<evidence type="ECO:0000256" key="1">
    <source>
        <dbReference type="SAM" id="Phobius"/>
    </source>
</evidence>
<protein>
    <submittedName>
        <fullName evidence="2">Uncharacterized protein</fullName>
    </submittedName>
</protein>